<protein>
    <submittedName>
        <fullName evidence="11">Pinopsin</fullName>
    </submittedName>
</protein>
<keyword evidence="6" id="KW-0675">Receptor</keyword>
<dbReference type="InterPro" id="IPR017452">
    <property type="entry name" value="GPCR_Rhodpsn_7TM"/>
</dbReference>
<feature type="transmembrane region" description="Helical" evidence="9">
    <location>
        <begin position="52"/>
        <end position="70"/>
    </location>
</feature>
<feature type="transmembrane region" description="Helical" evidence="9">
    <location>
        <begin position="133"/>
        <end position="154"/>
    </location>
</feature>
<feature type="transmembrane region" description="Helical" evidence="9">
    <location>
        <begin position="234"/>
        <end position="253"/>
    </location>
</feature>
<dbReference type="GO" id="GO:0016020">
    <property type="term" value="C:membrane"/>
    <property type="evidence" value="ECO:0007669"/>
    <property type="project" value="UniProtKB-SubCell"/>
</dbReference>
<feature type="transmembrane region" description="Helical" evidence="9">
    <location>
        <begin position="90"/>
        <end position="112"/>
    </location>
</feature>
<gene>
    <name evidence="11" type="ORF">P5673_014562</name>
</gene>
<evidence type="ECO:0000256" key="8">
    <source>
        <dbReference type="SAM" id="MobiDB-lite"/>
    </source>
</evidence>
<evidence type="ECO:0000256" key="5">
    <source>
        <dbReference type="ARBA" id="ARBA00023136"/>
    </source>
</evidence>
<organism evidence="11 12">
    <name type="scientific">Acropora cervicornis</name>
    <name type="common">Staghorn coral</name>
    <dbReference type="NCBI Taxonomy" id="6130"/>
    <lineage>
        <taxon>Eukaryota</taxon>
        <taxon>Metazoa</taxon>
        <taxon>Cnidaria</taxon>
        <taxon>Anthozoa</taxon>
        <taxon>Hexacorallia</taxon>
        <taxon>Scleractinia</taxon>
        <taxon>Astrocoeniina</taxon>
        <taxon>Acroporidae</taxon>
        <taxon>Acropora</taxon>
    </lineage>
</organism>
<feature type="transmembrane region" description="Helical" evidence="9">
    <location>
        <begin position="14"/>
        <end position="40"/>
    </location>
</feature>
<sequence>MISSYELHGGVQLYAYYGASIFLILSLGIVGNTLAIVVLLQPEHRTKSMTGLMINLCVADLLVCLLGYIVAFNYNTVDFANTGETPVVCIWLAIINCLTGLASIGTLTVMGIMSYQGIVRNEVAHENRMSRKVEAGVILGTWIYALVLSVPPALGWNRFVAIPSRISCHPDWYSPNTVDKSYIIYLLMFGFFLPSAIIFCSYLGIYRYIRGSSVIRVSNDVLLERQLKTRKKTVRIVMAMTVAFFISWSPYALSSLIGSIMGRQSVSPAYSMIPELMAKASVVYNPILYAFLNSRFRITLLNLCNCSTNRVGNASTESSDLSFPDSATGGVEMRRRGVPVHQ</sequence>
<dbReference type="PRINTS" id="PR00237">
    <property type="entry name" value="GPCRRHODOPSN"/>
</dbReference>
<evidence type="ECO:0000256" key="3">
    <source>
        <dbReference type="ARBA" id="ARBA00022989"/>
    </source>
</evidence>
<reference evidence="11" key="1">
    <citation type="journal article" date="2023" name="G3 (Bethesda)">
        <title>Whole genome assembly and annotation of the endangered Caribbean coral Acropora cervicornis.</title>
        <authorList>
            <person name="Selwyn J.D."/>
            <person name="Vollmer S.V."/>
        </authorList>
    </citation>
    <scope>NUCLEOTIDE SEQUENCE</scope>
    <source>
        <strain evidence="11">K2</strain>
    </source>
</reference>
<evidence type="ECO:0000256" key="2">
    <source>
        <dbReference type="ARBA" id="ARBA00022692"/>
    </source>
</evidence>
<dbReference type="Gene3D" id="1.20.1070.10">
    <property type="entry name" value="Rhodopsin 7-helix transmembrane proteins"/>
    <property type="match status" value="1"/>
</dbReference>
<dbReference type="InterPro" id="IPR050125">
    <property type="entry name" value="GPCR_opsins"/>
</dbReference>
<evidence type="ECO:0000313" key="11">
    <source>
        <dbReference type="EMBL" id="KAK2562291.1"/>
    </source>
</evidence>
<feature type="transmembrane region" description="Helical" evidence="9">
    <location>
        <begin position="182"/>
        <end position="206"/>
    </location>
</feature>
<keyword evidence="7" id="KW-0807">Transducer</keyword>
<keyword evidence="12" id="KW-1185">Reference proteome</keyword>
<feature type="compositionally biased region" description="Polar residues" evidence="8">
    <location>
        <begin position="312"/>
        <end position="321"/>
    </location>
</feature>
<evidence type="ECO:0000313" key="12">
    <source>
        <dbReference type="Proteomes" id="UP001249851"/>
    </source>
</evidence>
<evidence type="ECO:0000256" key="1">
    <source>
        <dbReference type="ARBA" id="ARBA00004141"/>
    </source>
</evidence>
<evidence type="ECO:0000256" key="7">
    <source>
        <dbReference type="ARBA" id="ARBA00023224"/>
    </source>
</evidence>
<dbReference type="InterPro" id="IPR000276">
    <property type="entry name" value="GPCR_Rhodpsn"/>
</dbReference>
<keyword evidence="4" id="KW-0297">G-protein coupled receptor</keyword>
<dbReference type="Pfam" id="PF00001">
    <property type="entry name" value="7tm_1"/>
    <property type="match status" value="1"/>
</dbReference>
<dbReference type="Proteomes" id="UP001249851">
    <property type="component" value="Unassembled WGS sequence"/>
</dbReference>
<reference evidence="11" key="2">
    <citation type="journal article" date="2023" name="Science">
        <title>Genomic signatures of disease resistance in endangered staghorn corals.</title>
        <authorList>
            <person name="Vollmer S.V."/>
            <person name="Selwyn J.D."/>
            <person name="Despard B.A."/>
            <person name="Roesel C.L."/>
        </authorList>
    </citation>
    <scope>NUCLEOTIDE SEQUENCE</scope>
    <source>
        <strain evidence="11">K2</strain>
    </source>
</reference>
<evidence type="ECO:0000259" key="10">
    <source>
        <dbReference type="PROSITE" id="PS50262"/>
    </source>
</evidence>
<dbReference type="EMBL" id="JARQWQ010000029">
    <property type="protein sequence ID" value="KAK2562291.1"/>
    <property type="molecule type" value="Genomic_DNA"/>
</dbReference>
<dbReference type="PANTHER" id="PTHR24240">
    <property type="entry name" value="OPSIN"/>
    <property type="match status" value="1"/>
</dbReference>
<proteinExistence type="predicted"/>
<dbReference type="SUPFAM" id="SSF81321">
    <property type="entry name" value="Family A G protein-coupled receptor-like"/>
    <property type="match status" value="1"/>
</dbReference>
<evidence type="ECO:0000256" key="9">
    <source>
        <dbReference type="SAM" id="Phobius"/>
    </source>
</evidence>
<dbReference type="AlphaFoldDB" id="A0AAD9V5S5"/>
<evidence type="ECO:0000256" key="6">
    <source>
        <dbReference type="ARBA" id="ARBA00023170"/>
    </source>
</evidence>
<evidence type="ECO:0000256" key="4">
    <source>
        <dbReference type="ARBA" id="ARBA00023040"/>
    </source>
</evidence>
<feature type="region of interest" description="Disordered" evidence="8">
    <location>
        <begin position="312"/>
        <end position="342"/>
    </location>
</feature>
<dbReference type="PROSITE" id="PS50262">
    <property type="entry name" value="G_PROTEIN_RECEP_F1_2"/>
    <property type="match status" value="1"/>
</dbReference>
<feature type="transmembrane region" description="Helical" evidence="9">
    <location>
        <begin position="273"/>
        <end position="292"/>
    </location>
</feature>
<name>A0AAD9V5S5_ACRCE</name>
<keyword evidence="3 9" id="KW-1133">Transmembrane helix</keyword>
<dbReference type="GO" id="GO:0004930">
    <property type="term" value="F:G protein-coupled receptor activity"/>
    <property type="evidence" value="ECO:0007669"/>
    <property type="project" value="UniProtKB-KW"/>
</dbReference>
<keyword evidence="2 9" id="KW-0812">Transmembrane</keyword>
<comment type="caution">
    <text evidence="11">The sequence shown here is derived from an EMBL/GenBank/DDBJ whole genome shotgun (WGS) entry which is preliminary data.</text>
</comment>
<dbReference type="CDD" id="cd14969">
    <property type="entry name" value="7tmA_Opsins_type2_animals"/>
    <property type="match status" value="1"/>
</dbReference>
<accession>A0AAD9V5S5</accession>
<keyword evidence="5 9" id="KW-0472">Membrane</keyword>
<comment type="subcellular location">
    <subcellularLocation>
        <location evidence="1">Membrane</location>
        <topology evidence="1">Multi-pass membrane protein</topology>
    </subcellularLocation>
</comment>
<feature type="domain" description="G-protein coupled receptors family 1 profile" evidence="10">
    <location>
        <begin position="31"/>
        <end position="289"/>
    </location>
</feature>